<proteinExistence type="predicted"/>
<accession>A0A4S8YV78</accession>
<reference evidence="1 2" key="1">
    <citation type="submission" date="2018-10" db="EMBL/GenBank/DDBJ databases">
        <title>Fifty Aureobasidium pullulans genomes reveal a recombining polyextremotolerant generalist.</title>
        <authorList>
            <person name="Gostincar C."/>
            <person name="Turk M."/>
            <person name="Zajc J."/>
            <person name="Gunde-Cimerman N."/>
        </authorList>
    </citation>
    <scope>NUCLEOTIDE SEQUENCE [LARGE SCALE GENOMIC DNA]</scope>
    <source>
        <strain evidence="1 2">EXF-10659</strain>
    </source>
</reference>
<sequence length="263" mass="29613">PRRRSSKQHTSGVQVSLSQAAFTRIGKSTPRLSMSLLLFLSFLELLSRTNNMSESFPDFEDMDDNDDYNAEQYFDGGADDDLEDETLDNIFAAPPQNPHIEIVILLANGNSVAHVSKIEFETVAKPTGVQYNEIELCKGAQLRQYNYDVEAPVLHFLAHWICYRNPSTAIKYALGDKVFNDNSHDDDWLDEDQSVFLVELINFFANEDAFEPVIKDSLVSCFAKCLNAQNQKGKIVLARYLKNGCADDIFRDIATDIIVALLS</sequence>
<organism evidence="1 2">
    <name type="scientific">Aureobasidium pullulans</name>
    <name type="common">Black yeast</name>
    <name type="synonym">Pullularia pullulans</name>
    <dbReference type="NCBI Taxonomy" id="5580"/>
    <lineage>
        <taxon>Eukaryota</taxon>
        <taxon>Fungi</taxon>
        <taxon>Dikarya</taxon>
        <taxon>Ascomycota</taxon>
        <taxon>Pezizomycotina</taxon>
        <taxon>Dothideomycetes</taxon>
        <taxon>Dothideomycetidae</taxon>
        <taxon>Dothideales</taxon>
        <taxon>Saccotheciaceae</taxon>
        <taxon>Aureobasidium</taxon>
    </lineage>
</organism>
<gene>
    <name evidence="1" type="ORF">D6D19_10591</name>
</gene>
<evidence type="ECO:0000313" key="1">
    <source>
        <dbReference type="EMBL" id="THW56711.1"/>
    </source>
</evidence>
<comment type="caution">
    <text evidence="1">The sequence shown here is derived from an EMBL/GenBank/DDBJ whole genome shotgun (WGS) entry which is preliminary data.</text>
</comment>
<dbReference type="EMBL" id="QZAO01000869">
    <property type="protein sequence ID" value="THW56711.1"/>
    <property type="molecule type" value="Genomic_DNA"/>
</dbReference>
<feature type="non-terminal residue" evidence="1">
    <location>
        <position position="1"/>
    </location>
</feature>
<protein>
    <submittedName>
        <fullName evidence="1">Uncharacterized protein</fullName>
    </submittedName>
</protein>
<evidence type="ECO:0000313" key="2">
    <source>
        <dbReference type="Proteomes" id="UP000308802"/>
    </source>
</evidence>
<dbReference type="AlphaFoldDB" id="A0A4S8YV78"/>
<name>A0A4S8YV78_AURPU</name>
<dbReference type="Proteomes" id="UP000308802">
    <property type="component" value="Unassembled WGS sequence"/>
</dbReference>